<proteinExistence type="predicted"/>
<gene>
    <name evidence="2" type="ORF">P154DRAFT_569562</name>
</gene>
<protein>
    <submittedName>
        <fullName evidence="2">Uncharacterized protein</fullName>
    </submittedName>
</protein>
<accession>A0A6A5WYT6</accession>
<keyword evidence="3" id="KW-1185">Reference proteome</keyword>
<evidence type="ECO:0000313" key="2">
    <source>
        <dbReference type="EMBL" id="KAF2006862.1"/>
    </source>
</evidence>
<reference evidence="2" key="1">
    <citation type="journal article" date="2020" name="Stud. Mycol.">
        <title>101 Dothideomycetes genomes: a test case for predicting lifestyles and emergence of pathogens.</title>
        <authorList>
            <person name="Haridas S."/>
            <person name="Albert R."/>
            <person name="Binder M."/>
            <person name="Bloem J."/>
            <person name="Labutti K."/>
            <person name="Salamov A."/>
            <person name="Andreopoulos B."/>
            <person name="Baker S."/>
            <person name="Barry K."/>
            <person name="Bills G."/>
            <person name="Bluhm B."/>
            <person name="Cannon C."/>
            <person name="Castanera R."/>
            <person name="Culley D."/>
            <person name="Daum C."/>
            <person name="Ezra D."/>
            <person name="Gonzalez J."/>
            <person name="Henrissat B."/>
            <person name="Kuo A."/>
            <person name="Liang C."/>
            <person name="Lipzen A."/>
            <person name="Lutzoni F."/>
            <person name="Magnuson J."/>
            <person name="Mondo S."/>
            <person name="Nolan M."/>
            <person name="Ohm R."/>
            <person name="Pangilinan J."/>
            <person name="Park H.-J."/>
            <person name="Ramirez L."/>
            <person name="Alfaro M."/>
            <person name="Sun H."/>
            <person name="Tritt A."/>
            <person name="Yoshinaga Y."/>
            <person name="Zwiers L.-H."/>
            <person name="Turgeon B."/>
            <person name="Goodwin S."/>
            <person name="Spatafora J."/>
            <person name="Crous P."/>
            <person name="Grigoriev I."/>
        </authorList>
    </citation>
    <scope>NUCLEOTIDE SEQUENCE</scope>
    <source>
        <strain evidence="2">CBS 123094</strain>
    </source>
</reference>
<organism evidence="2 3">
    <name type="scientific">Amniculicola lignicola CBS 123094</name>
    <dbReference type="NCBI Taxonomy" id="1392246"/>
    <lineage>
        <taxon>Eukaryota</taxon>
        <taxon>Fungi</taxon>
        <taxon>Dikarya</taxon>
        <taxon>Ascomycota</taxon>
        <taxon>Pezizomycotina</taxon>
        <taxon>Dothideomycetes</taxon>
        <taxon>Pleosporomycetidae</taxon>
        <taxon>Pleosporales</taxon>
        <taxon>Amniculicolaceae</taxon>
        <taxon>Amniculicola</taxon>
    </lineage>
</organism>
<name>A0A6A5WYT6_9PLEO</name>
<evidence type="ECO:0000256" key="1">
    <source>
        <dbReference type="SAM" id="MobiDB-lite"/>
    </source>
</evidence>
<evidence type="ECO:0000313" key="3">
    <source>
        <dbReference type="Proteomes" id="UP000799779"/>
    </source>
</evidence>
<feature type="region of interest" description="Disordered" evidence="1">
    <location>
        <begin position="85"/>
        <end position="142"/>
    </location>
</feature>
<sequence>MSDVETSVGEHAEISSLTKTCSTRHLHTVTTSWPQRWPVKHGIPTALRTPSRWKNNIANPGPSTVRVTTRHVSYDHHINYGLTTLQTRNSSSTKTPTSPVLTLSPSTSISTRPSRSGTTLSTTVTHDSSPHLTKPPPRHTNSVPVSRTLGWIATAVLVLYPHMARPAPIGRAHARGYQGGLGVKRFGRFADGMCFAVLLCWFLSSLASP</sequence>
<dbReference type="AlphaFoldDB" id="A0A6A5WYT6"/>
<feature type="compositionally biased region" description="Polar residues" evidence="1">
    <location>
        <begin position="120"/>
        <end position="131"/>
    </location>
</feature>
<dbReference type="EMBL" id="ML977558">
    <property type="protein sequence ID" value="KAF2006862.1"/>
    <property type="molecule type" value="Genomic_DNA"/>
</dbReference>
<dbReference type="Proteomes" id="UP000799779">
    <property type="component" value="Unassembled WGS sequence"/>
</dbReference>
<feature type="compositionally biased region" description="Low complexity" evidence="1">
    <location>
        <begin position="87"/>
        <end position="119"/>
    </location>
</feature>